<sequence>MSSPTLDTSSATPATALVTPPAEEKLTKKILTADHPTWCPGCGDFAVLAAFYKVLEKLQYPHEKIVCVAGIGCSSRFPYFMNTHGIHFIHGRALPLATGVSLSRPDVHVFVFGGDGDGFSIGGNHLNHAARKNIKLTYVIMDNYVYGLTKKQTSPTSPIGFKSKTDPTGSIDRPINPMKQLLASGATFIARTHAAQVKHMVDTFERAIKHDGFSVVECLSECVMFYEGSFDDSTPRKGGTYEIIDEAQHDVKDDVAAFQLADLPSPGKFGVFYEVQRPTKNALEQKWIDETQAKLGDTPQRELLRKRFETMR</sequence>
<organism evidence="3 4">
    <name type="scientific">Brevifollis gellanilyticus</name>
    <dbReference type="NCBI Taxonomy" id="748831"/>
    <lineage>
        <taxon>Bacteria</taxon>
        <taxon>Pseudomonadati</taxon>
        <taxon>Verrucomicrobiota</taxon>
        <taxon>Verrucomicrobiia</taxon>
        <taxon>Verrucomicrobiales</taxon>
        <taxon>Verrucomicrobiaceae</taxon>
    </lineage>
</organism>
<protein>
    <recommendedName>
        <fullName evidence="2">Thiamine pyrophosphate enzyme TPP-binding domain-containing protein</fullName>
    </recommendedName>
</protein>
<dbReference type="InterPro" id="IPR051457">
    <property type="entry name" value="2-oxoacid:Fd_oxidoreductase"/>
</dbReference>
<dbReference type="GO" id="GO:0030976">
    <property type="term" value="F:thiamine pyrophosphate binding"/>
    <property type="evidence" value="ECO:0007669"/>
    <property type="project" value="InterPro"/>
</dbReference>
<evidence type="ECO:0000256" key="1">
    <source>
        <dbReference type="ARBA" id="ARBA00023002"/>
    </source>
</evidence>
<dbReference type="RefSeq" id="WP_146849421.1">
    <property type="nucleotide sequence ID" value="NZ_BKAG01000006.1"/>
</dbReference>
<dbReference type="PANTHER" id="PTHR48084:SF4">
    <property type="entry name" value="2-OXOGLUTARATE OXIDOREDUCTASE SUBUNIT KORB"/>
    <property type="match status" value="1"/>
</dbReference>
<keyword evidence="4" id="KW-1185">Reference proteome</keyword>
<evidence type="ECO:0000259" key="2">
    <source>
        <dbReference type="Pfam" id="PF02775"/>
    </source>
</evidence>
<dbReference type="InterPro" id="IPR011766">
    <property type="entry name" value="TPP_enzyme_TPP-bd"/>
</dbReference>
<evidence type="ECO:0000313" key="3">
    <source>
        <dbReference type="EMBL" id="GEP41904.1"/>
    </source>
</evidence>
<dbReference type="GO" id="GO:0016625">
    <property type="term" value="F:oxidoreductase activity, acting on the aldehyde or oxo group of donors, iron-sulfur protein as acceptor"/>
    <property type="evidence" value="ECO:0007669"/>
    <property type="project" value="UniProtKB-ARBA"/>
</dbReference>
<dbReference type="EMBL" id="BKAG01000006">
    <property type="protein sequence ID" value="GEP41904.1"/>
    <property type="molecule type" value="Genomic_DNA"/>
</dbReference>
<dbReference type="Pfam" id="PF02775">
    <property type="entry name" value="TPP_enzyme_C"/>
    <property type="match status" value="1"/>
</dbReference>
<accession>A0A512M590</accession>
<dbReference type="PANTHER" id="PTHR48084">
    <property type="entry name" value="2-OXOGLUTARATE OXIDOREDUCTASE SUBUNIT KORB-RELATED"/>
    <property type="match status" value="1"/>
</dbReference>
<dbReference type="SUPFAM" id="SSF52518">
    <property type="entry name" value="Thiamin diphosphate-binding fold (THDP-binding)"/>
    <property type="match status" value="1"/>
</dbReference>
<dbReference type="GO" id="GO:0045333">
    <property type="term" value="P:cellular respiration"/>
    <property type="evidence" value="ECO:0007669"/>
    <property type="project" value="UniProtKB-ARBA"/>
</dbReference>
<dbReference type="Gene3D" id="3.40.50.970">
    <property type="match status" value="1"/>
</dbReference>
<proteinExistence type="predicted"/>
<dbReference type="GO" id="GO:0044281">
    <property type="term" value="P:small molecule metabolic process"/>
    <property type="evidence" value="ECO:0007669"/>
    <property type="project" value="UniProtKB-ARBA"/>
</dbReference>
<comment type="caution">
    <text evidence="3">The sequence shown here is derived from an EMBL/GenBank/DDBJ whole genome shotgun (WGS) entry which is preliminary data.</text>
</comment>
<gene>
    <name evidence="3" type="ORF">BGE01nite_11950</name>
</gene>
<dbReference type="AlphaFoldDB" id="A0A512M590"/>
<name>A0A512M590_9BACT</name>
<dbReference type="CDD" id="cd03375">
    <property type="entry name" value="TPP_OGFOR"/>
    <property type="match status" value="1"/>
</dbReference>
<evidence type="ECO:0000313" key="4">
    <source>
        <dbReference type="Proteomes" id="UP000321577"/>
    </source>
</evidence>
<dbReference type="InterPro" id="IPR029061">
    <property type="entry name" value="THDP-binding"/>
</dbReference>
<feature type="domain" description="Thiamine pyrophosphate enzyme TPP-binding" evidence="2">
    <location>
        <begin position="71"/>
        <end position="218"/>
    </location>
</feature>
<reference evidence="3 4" key="1">
    <citation type="submission" date="2019-07" db="EMBL/GenBank/DDBJ databases">
        <title>Whole genome shotgun sequence of Brevifollis gellanilyticus NBRC 108608.</title>
        <authorList>
            <person name="Hosoyama A."/>
            <person name="Uohara A."/>
            <person name="Ohji S."/>
            <person name="Ichikawa N."/>
        </authorList>
    </citation>
    <scope>NUCLEOTIDE SEQUENCE [LARGE SCALE GENOMIC DNA]</scope>
    <source>
        <strain evidence="3 4">NBRC 108608</strain>
    </source>
</reference>
<dbReference type="OrthoDB" id="9775140at2"/>
<dbReference type="Proteomes" id="UP000321577">
    <property type="component" value="Unassembled WGS sequence"/>
</dbReference>
<keyword evidence="1" id="KW-0560">Oxidoreductase</keyword>